<feature type="domain" description="AB hydrolase-1" evidence="5">
    <location>
        <begin position="94"/>
        <end position="271"/>
    </location>
</feature>
<organism evidence="7 8">
    <name type="scientific">Streptomyces atratus</name>
    <dbReference type="NCBI Taxonomy" id="1893"/>
    <lineage>
        <taxon>Bacteria</taxon>
        <taxon>Bacillati</taxon>
        <taxon>Actinomycetota</taxon>
        <taxon>Actinomycetes</taxon>
        <taxon>Kitasatosporales</taxon>
        <taxon>Streptomycetaceae</taxon>
        <taxon>Streptomyces</taxon>
    </lineage>
</organism>
<name>A0A1K2FA69_STRAR</name>
<dbReference type="InterPro" id="IPR013595">
    <property type="entry name" value="Pept_S33_TAP-like_C"/>
</dbReference>
<feature type="domain" description="Peptidase S33 tripeptidyl aminopeptidase-like C-terminal" evidence="6">
    <location>
        <begin position="424"/>
        <end position="515"/>
    </location>
</feature>
<keyword evidence="2 4" id="KW-0732">Signal</keyword>
<comment type="similarity">
    <text evidence="1">Belongs to the peptidase S33 family.</text>
</comment>
<dbReference type="OrthoDB" id="4447445at2"/>
<dbReference type="InterPro" id="IPR051601">
    <property type="entry name" value="Serine_prot/Carboxylest_S33"/>
</dbReference>
<evidence type="ECO:0000256" key="1">
    <source>
        <dbReference type="ARBA" id="ARBA00010088"/>
    </source>
</evidence>
<evidence type="ECO:0000313" key="7">
    <source>
        <dbReference type="EMBL" id="SFY44426.1"/>
    </source>
</evidence>
<dbReference type="Gene3D" id="3.40.50.1820">
    <property type="entry name" value="alpha/beta hydrolase"/>
    <property type="match status" value="1"/>
</dbReference>
<evidence type="ECO:0000259" key="6">
    <source>
        <dbReference type="Pfam" id="PF08386"/>
    </source>
</evidence>
<accession>A0A1K2FA69</accession>
<feature type="chain" id="PRO_5012701690" evidence="4">
    <location>
        <begin position="32"/>
        <end position="518"/>
    </location>
</feature>
<evidence type="ECO:0000256" key="3">
    <source>
        <dbReference type="ARBA" id="ARBA00022801"/>
    </source>
</evidence>
<dbReference type="GO" id="GO:0016787">
    <property type="term" value="F:hydrolase activity"/>
    <property type="evidence" value="ECO:0007669"/>
    <property type="project" value="UniProtKB-KW"/>
</dbReference>
<dbReference type="PANTHER" id="PTHR43248:SF29">
    <property type="entry name" value="TRIPEPTIDYL AMINOPEPTIDASE"/>
    <property type="match status" value="1"/>
</dbReference>
<dbReference type="InterPro" id="IPR029058">
    <property type="entry name" value="AB_hydrolase_fold"/>
</dbReference>
<reference evidence="7 8" key="1">
    <citation type="submission" date="2016-11" db="EMBL/GenBank/DDBJ databases">
        <authorList>
            <person name="Jaros S."/>
            <person name="Januszkiewicz K."/>
            <person name="Wedrychowicz H."/>
        </authorList>
    </citation>
    <scope>NUCLEOTIDE SEQUENCE [LARGE SCALE GENOMIC DNA]</scope>
    <source>
        <strain evidence="7 8">OK807</strain>
    </source>
</reference>
<feature type="signal peptide" evidence="4">
    <location>
        <begin position="1"/>
        <end position="31"/>
    </location>
</feature>
<dbReference type="STRING" id="1893.SAMN02787144_104715"/>
<keyword evidence="3" id="KW-0378">Hydrolase</keyword>
<protein>
    <submittedName>
        <fullName evidence="7">TAP-like protein</fullName>
    </submittedName>
</protein>
<evidence type="ECO:0000259" key="5">
    <source>
        <dbReference type="Pfam" id="PF00561"/>
    </source>
</evidence>
<dbReference type="SUPFAM" id="SSF53474">
    <property type="entry name" value="alpha/beta-Hydrolases"/>
    <property type="match status" value="1"/>
</dbReference>
<dbReference type="Pfam" id="PF08386">
    <property type="entry name" value="Abhydrolase_4"/>
    <property type="match status" value="1"/>
</dbReference>
<evidence type="ECO:0000256" key="4">
    <source>
        <dbReference type="SAM" id="SignalP"/>
    </source>
</evidence>
<dbReference type="Proteomes" id="UP000181909">
    <property type="component" value="Unassembled WGS sequence"/>
</dbReference>
<sequence length="518" mass="54835">MALRGARTISVLTVGTVTTLMAALTPVTAFAAGDPLQQYALQKLRWERCDTGGPATFECAKVKVPLDYSDPGGRKIDLAISRVKASGAKERHGVLLMNPGGPGVPGLTMPVEMEPLLPAEVRERFDLVGFDPRGVGQSAPISCGLTADEQAVQHPYTARTFAKDVALARTVADKCWAKAGDMLPHLTTRNTARDMDVVRAALGEKKISYFGYSYGTYLGAVYTQMFPRRSDRFVLDSALDPTLAWRGTFRGWSAGAELAFTRWTEWAAARNATYGLGPTPATVRKTYWDLIARADRTPVPTNGGALSGGAIRSQYGAFVGVKTVTPWIVALKASATGGPPAPATPTASAVTAASAEPAVPGSAPVRSADAEAFGADVPADNQSAVTWAAFCGDTRSWPRNPEQYRRDVIRDRAKYPLAGDLGATIQPCAFWKSAAREPATVVSNDVNALIVQNQWDPQATLAMAQGMRRALHGARMVTVAGGEGHGVVVAGPSCADAGVTRYLTTGRLPVKDLTCGGQ</sequence>
<dbReference type="PANTHER" id="PTHR43248">
    <property type="entry name" value="2-SUCCINYL-6-HYDROXY-2,4-CYCLOHEXADIENE-1-CARBOXYLATE SYNTHASE"/>
    <property type="match status" value="1"/>
</dbReference>
<proteinExistence type="inferred from homology"/>
<dbReference type="Pfam" id="PF00561">
    <property type="entry name" value="Abhydrolase_1"/>
    <property type="match status" value="1"/>
</dbReference>
<evidence type="ECO:0000313" key="8">
    <source>
        <dbReference type="Proteomes" id="UP000181909"/>
    </source>
</evidence>
<gene>
    <name evidence="7" type="ORF">SAMN02787144_104715</name>
</gene>
<evidence type="ECO:0000256" key="2">
    <source>
        <dbReference type="ARBA" id="ARBA00022729"/>
    </source>
</evidence>
<dbReference type="AlphaFoldDB" id="A0A1K2FA69"/>
<dbReference type="EMBL" id="FPJO01000047">
    <property type="protein sequence ID" value="SFY44426.1"/>
    <property type="molecule type" value="Genomic_DNA"/>
</dbReference>
<dbReference type="InterPro" id="IPR000073">
    <property type="entry name" value="AB_hydrolase_1"/>
</dbReference>